<dbReference type="InterPro" id="IPR008490">
    <property type="entry name" value="Transposase_InsH_N"/>
</dbReference>
<proteinExistence type="predicted"/>
<gene>
    <name evidence="3" type="ORF">CBW42_02005</name>
</gene>
<dbReference type="PANTHER" id="PTHR33408">
    <property type="entry name" value="TRANSPOSASE"/>
    <property type="match status" value="1"/>
</dbReference>
<dbReference type="AlphaFoldDB" id="A0A252F6G6"/>
<protein>
    <recommendedName>
        <fullName evidence="2">Transposase InsH N-terminal domain-containing protein</fullName>
    </recommendedName>
</protein>
<feature type="domain" description="Transposase InsH N-terminal" evidence="2">
    <location>
        <begin position="16"/>
        <end position="110"/>
    </location>
</feature>
<comment type="caution">
    <text evidence="3">The sequence shown here is derived from an EMBL/GenBank/DDBJ whole genome shotgun (WGS) entry which is preliminary data.</text>
</comment>
<dbReference type="EMBL" id="NHOC01000002">
    <property type="protein sequence ID" value="OUM21369.1"/>
    <property type="molecule type" value="Genomic_DNA"/>
</dbReference>
<feature type="compositionally biased region" description="Basic and acidic residues" evidence="1">
    <location>
        <begin position="176"/>
        <end position="191"/>
    </location>
</feature>
<dbReference type="OrthoDB" id="9789070at2"/>
<dbReference type="Proteomes" id="UP000194903">
    <property type="component" value="Unassembled WGS sequence"/>
</dbReference>
<evidence type="ECO:0000259" key="2">
    <source>
        <dbReference type="Pfam" id="PF05598"/>
    </source>
</evidence>
<sequence length="262" mass="30174">MIVKGKENREAVEIVSLDMLVPEDHLLRKIDAAVDFKQIYEFVDDLYCKDNGRPSIDPVVLFKIVMIQHIYGIPSLRRTLEEVNMNVAYRWFIGYPLNEQVPHFSTVSYHFKHRFTTATVEYIFRWILNTAAKEGFLDTSAIFIDGTHIKASANMKKKARKAVPVEAKRYAKELREEINRDREEHDKKPFNDDDDSTPPRKVLRRILCKRYSTNVKNGAVFCACAGLNSLGYRSPVQALQYARPQGVNAARACREAYSLGIR</sequence>
<name>A0A252F6G6_9FIRM</name>
<evidence type="ECO:0000313" key="3">
    <source>
        <dbReference type="EMBL" id="OUM21369.1"/>
    </source>
</evidence>
<reference evidence="3 4" key="1">
    <citation type="submission" date="2017-05" db="EMBL/GenBank/DDBJ databases">
        <title>Butyricicoccus porcorum sp. nov. a butyrate-producing bacterium from the swine intestinal tract.</title>
        <authorList>
            <person name="Trachsel J."/>
            <person name="Humphrey S."/>
            <person name="Allen H.K."/>
        </authorList>
    </citation>
    <scope>NUCLEOTIDE SEQUENCE [LARGE SCALE GENOMIC DNA]</scope>
    <source>
        <strain evidence="3">BB10</strain>
    </source>
</reference>
<evidence type="ECO:0000313" key="4">
    <source>
        <dbReference type="Proteomes" id="UP000194903"/>
    </source>
</evidence>
<organism evidence="3 4">
    <name type="scientific">Butyricicoccus porcorum</name>
    <dbReference type="NCBI Taxonomy" id="1945634"/>
    <lineage>
        <taxon>Bacteria</taxon>
        <taxon>Bacillati</taxon>
        <taxon>Bacillota</taxon>
        <taxon>Clostridia</taxon>
        <taxon>Eubacteriales</taxon>
        <taxon>Butyricicoccaceae</taxon>
        <taxon>Butyricicoccus</taxon>
    </lineage>
</organism>
<evidence type="ECO:0000256" key="1">
    <source>
        <dbReference type="SAM" id="MobiDB-lite"/>
    </source>
</evidence>
<feature type="region of interest" description="Disordered" evidence="1">
    <location>
        <begin position="176"/>
        <end position="198"/>
    </location>
</feature>
<keyword evidence="4" id="KW-1185">Reference proteome</keyword>
<dbReference type="Pfam" id="PF05598">
    <property type="entry name" value="DUF772"/>
    <property type="match status" value="1"/>
</dbReference>
<accession>A0A252F6G6</accession>